<dbReference type="RefSeq" id="WP_243248669.1">
    <property type="nucleotide sequence ID" value="NZ_LOHG01000024.1"/>
</dbReference>
<evidence type="ECO:0000313" key="1">
    <source>
        <dbReference type="EMBL" id="MCI8212567.1"/>
    </source>
</evidence>
<gene>
    <name evidence="1" type="ORF">AUC61_23840</name>
</gene>
<reference evidence="1 2" key="1">
    <citation type="submission" date="2015-12" db="EMBL/GenBank/DDBJ databases">
        <title>Phylogenomics in the description of a new species in the Pseudomonas syringae group.</title>
        <authorList>
            <person name="Busquets A."/>
            <person name="Gomila M."/>
            <person name="Beiki F."/>
            <person name="Rahimian H."/>
            <person name="Mulet M."/>
            <person name="Sanchez D."/>
            <person name="Garcia-Valdes E."/>
            <person name="Lalucat J."/>
        </authorList>
    </citation>
    <scope>NUCLEOTIDE SEQUENCE [LARGE SCALE GENOMIC DNA]</scope>
    <source>
        <strain evidence="1 2">S25</strain>
    </source>
</reference>
<organism evidence="1 2">
    <name type="scientific">Pseudomonas maioricensis</name>
    <dbReference type="NCBI Taxonomy" id="1766623"/>
    <lineage>
        <taxon>Bacteria</taxon>
        <taxon>Pseudomonadati</taxon>
        <taxon>Pseudomonadota</taxon>
        <taxon>Gammaproteobacteria</taxon>
        <taxon>Pseudomonadales</taxon>
        <taxon>Pseudomonadaceae</taxon>
        <taxon>Pseudomonas</taxon>
    </lineage>
</organism>
<protein>
    <submittedName>
        <fullName evidence="1">Uncharacterized protein</fullName>
    </submittedName>
</protein>
<comment type="caution">
    <text evidence="1">The sequence shown here is derived from an EMBL/GenBank/DDBJ whole genome shotgun (WGS) entry which is preliminary data.</text>
</comment>
<keyword evidence="2" id="KW-1185">Reference proteome</keyword>
<dbReference type="Proteomes" id="UP001320513">
    <property type="component" value="Unassembled WGS sequence"/>
</dbReference>
<name>A0ABS9ZSQ5_9PSED</name>
<proteinExistence type="predicted"/>
<accession>A0ABS9ZSQ5</accession>
<sequence>MTKQAPHVVALKAAFFKRYEMQINARIAGGSQRDCLVLAVPEFRKRPEIDRAQLIDIGIWLESRGYYLCEDYGRVGLLASPSGWTCWNAGVSVKVRLCPDPDGDGELKN</sequence>
<evidence type="ECO:0000313" key="2">
    <source>
        <dbReference type="Proteomes" id="UP001320513"/>
    </source>
</evidence>
<dbReference type="EMBL" id="LOHG01000024">
    <property type="protein sequence ID" value="MCI8212567.1"/>
    <property type="molecule type" value="Genomic_DNA"/>
</dbReference>